<proteinExistence type="predicted"/>
<dbReference type="OrthoDB" id="5980452at2759"/>
<protein>
    <submittedName>
        <fullName evidence="2">Uncharacterized protein</fullName>
    </submittedName>
</protein>
<comment type="caution">
    <text evidence="2">The sequence shown here is derived from an EMBL/GenBank/DDBJ whole genome shotgun (WGS) entry which is preliminary data.</text>
</comment>
<feature type="compositionally biased region" description="Basic and acidic residues" evidence="1">
    <location>
        <begin position="32"/>
        <end position="45"/>
    </location>
</feature>
<dbReference type="Proteomes" id="UP000225706">
    <property type="component" value="Unassembled WGS sequence"/>
</dbReference>
<feature type="compositionally biased region" description="Acidic residues" evidence="1">
    <location>
        <begin position="17"/>
        <end position="28"/>
    </location>
</feature>
<sequence length="87" mass="9738">MHPGEMDSILELSGENLDFDNRDEDNLEPESSSDKENHVGEEASRGNRHNTVAENILGGVTVRRKSEQKCSGYSVRMCFLIELSRLG</sequence>
<reference evidence="3" key="1">
    <citation type="journal article" date="2017" name="bioRxiv">
        <title>Comparative analysis of the genomes of Stylophora pistillata and Acropora digitifera provides evidence for extensive differences between species of corals.</title>
        <authorList>
            <person name="Voolstra C.R."/>
            <person name="Li Y."/>
            <person name="Liew Y.J."/>
            <person name="Baumgarten S."/>
            <person name="Zoccola D."/>
            <person name="Flot J.-F."/>
            <person name="Tambutte S."/>
            <person name="Allemand D."/>
            <person name="Aranda M."/>
        </authorList>
    </citation>
    <scope>NUCLEOTIDE SEQUENCE [LARGE SCALE GENOMIC DNA]</scope>
</reference>
<name>A0A2B4R8X8_STYPI</name>
<feature type="region of interest" description="Disordered" evidence="1">
    <location>
        <begin position="1"/>
        <end position="52"/>
    </location>
</feature>
<dbReference type="EMBL" id="LSMT01000935">
    <property type="protein sequence ID" value="PFX13606.1"/>
    <property type="molecule type" value="Genomic_DNA"/>
</dbReference>
<evidence type="ECO:0000313" key="2">
    <source>
        <dbReference type="EMBL" id="PFX13606.1"/>
    </source>
</evidence>
<organism evidence="2 3">
    <name type="scientific">Stylophora pistillata</name>
    <name type="common">Smooth cauliflower coral</name>
    <dbReference type="NCBI Taxonomy" id="50429"/>
    <lineage>
        <taxon>Eukaryota</taxon>
        <taxon>Metazoa</taxon>
        <taxon>Cnidaria</taxon>
        <taxon>Anthozoa</taxon>
        <taxon>Hexacorallia</taxon>
        <taxon>Scleractinia</taxon>
        <taxon>Astrocoeniina</taxon>
        <taxon>Pocilloporidae</taxon>
        <taxon>Stylophora</taxon>
    </lineage>
</organism>
<feature type="non-terminal residue" evidence="2">
    <location>
        <position position="87"/>
    </location>
</feature>
<evidence type="ECO:0000313" key="3">
    <source>
        <dbReference type="Proteomes" id="UP000225706"/>
    </source>
</evidence>
<gene>
    <name evidence="2" type="ORF">AWC38_SpisGene22304</name>
</gene>
<evidence type="ECO:0000256" key="1">
    <source>
        <dbReference type="SAM" id="MobiDB-lite"/>
    </source>
</evidence>
<dbReference type="AlphaFoldDB" id="A0A2B4R8X8"/>
<accession>A0A2B4R8X8</accession>
<keyword evidence="3" id="KW-1185">Reference proteome</keyword>